<dbReference type="Gene3D" id="3.60.10.10">
    <property type="entry name" value="Endonuclease/exonuclease/phosphatase"/>
    <property type="match status" value="1"/>
</dbReference>
<dbReference type="OrthoDB" id="1002480at2759"/>
<evidence type="ECO:0000313" key="2">
    <source>
        <dbReference type="Proteomes" id="UP000187406"/>
    </source>
</evidence>
<organism evidence="1 2">
    <name type="scientific">Cephalotus follicularis</name>
    <name type="common">Albany pitcher plant</name>
    <dbReference type="NCBI Taxonomy" id="3775"/>
    <lineage>
        <taxon>Eukaryota</taxon>
        <taxon>Viridiplantae</taxon>
        <taxon>Streptophyta</taxon>
        <taxon>Embryophyta</taxon>
        <taxon>Tracheophyta</taxon>
        <taxon>Spermatophyta</taxon>
        <taxon>Magnoliopsida</taxon>
        <taxon>eudicotyledons</taxon>
        <taxon>Gunneridae</taxon>
        <taxon>Pentapetalae</taxon>
        <taxon>rosids</taxon>
        <taxon>fabids</taxon>
        <taxon>Oxalidales</taxon>
        <taxon>Cephalotaceae</taxon>
        <taxon>Cephalotus</taxon>
    </lineage>
</organism>
<evidence type="ECO:0008006" key="3">
    <source>
        <dbReference type="Google" id="ProtNLM"/>
    </source>
</evidence>
<dbReference type="Proteomes" id="UP000187406">
    <property type="component" value="Unassembled WGS sequence"/>
</dbReference>
<protein>
    <recommendedName>
        <fullName evidence="3">Exo_endo_phos domain-containing protein</fullName>
    </recommendedName>
</protein>
<dbReference type="SUPFAM" id="SSF56219">
    <property type="entry name" value="DNase I-like"/>
    <property type="match status" value="1"/>
</dbReference>
<accession>A0A1Q3DIU4</accession>
<gene>
    <name evidence="1" type="ORF">CFOL_v3_35835</name>
</gene>
<dbReference type="InterPro" id="IPR036691">
    <property type="entry name" value="Endo/exonu/phosph_ase_sf"/>
</dbReference>
<sequence>MGDFNVTRWGTEHSSSSLVTKAMNDLNHALHTAELEDLKGTGLVYTWCNMRNGAGAISKKLDRALGNWLWFNSMGDTYAHFHPPGISDHSPVTIHMRASQQYCGRPFKFLNFWAQSEHFLNVVSQEWAKVYSGSPLVVIHQKLKCLKGLLKEFCTRPDSKVVELRACLHQLQQDIHEGLGTSSSIEQERQLRLEVLNAARDEEAFFKQKSRIQWLKEGDSNTAFFHRVVKVRQSWNHLVRIKDDNDTWILAEADIAQTGVNHFSNILGTSGRIAGRVCNLFGYDKQIATEYKNSLGCPITAQEVKAAFWS</sequence>
<dbReference type="STRING" id="3775.A0A1Q3DIU4"/>
<reference evidence="2" key="1">
    <citation type="submission" date="2016-04" db="EMBL/GenBank/DDBJ databases">
        <title>Cephalotus genome sequencing.</title>
        <authorList>
            <person name="Fukushima K."/>
            <person name="Hasebe M."/>
            <person name="Fang X."/>
        </authorList>
    </citation>
    <scope>NUCLEOTIDE SEQUENCE [LARGE SCALE GENOMIC DNA]</scope>
    <source>
        <strain evidence="2">cv. St1</strain>
    </source>
</reference>
<dbReference type="PANTHER" id="PTHR33710">
    <property type="entry name" value="BNAC02G09200D PROTEIN"/>
    <property type="match status" value="1"/>
</dbReference>
<dbReference type="InParanoid" id="A0A1Q3DIU4"/>
<keyword evidence="2" id="KW-1185">Reference proteome</keyword>
<comment type="caution">
    <text evidence="1">The sequence shown here is derived from an EMBL/GenBank/DDBJ whole genome shotgun (WGS) entry which is preliminary data.</text>
</comment>
<evidence type="ECO:0000313" key="1">
    <source>
        <dbReference type="EMBL" id="GAV92456.1"/>
    </source>
</evidence>
<dbReference type="EMBL" id="BDDD01009960">
    <property type="protein sequence ID" value="GAV92456.1"/>
    <property type="molecule type" value="Genomic_DNA"/>
</dbReference>
<proteinExistence type="predicted"/>
<name>A0A1Q3DIU4_CEPFO</name>
<dbReference type="AlphaFoldDB" id="A0A1Q3DIU4"/>
<dbReference type="PANTHER" id="PTHR33710:SF71">
    <property type="entry name" value="ENDONUCLEASE_EXONUCLEASE_PHOSPHATASE DOMAIN-CONTAINING PROTEIN"/>
    <property type="match status" value="1"/>
</dbReference>